<dbReference type="PANTHER" id="PTHR10492:SF57">
    <property type="entry name" value="ATP-DEPENDENT DNA HELICASE"/>
    <property type="match status" value="1"/>
</dbReference>
<dbReference type="GO" id="GO:0006310">
    <property type="term" value="P:DNA recombination"/>
    <property type="evidence" value="ECO:0007669"/>
    <property type="project" value="UniProtKB-KW"/>
</dbReference>
<keyword evidence="1" id="KW-0233">DNA recombination</keyword>
<dbReference type="AlphaFoldDB" id="A0A1C7NEE6"/>
<evidence type="ECO:0000256" key="1">
    <source>
        <dbReference type="RuleBase" id="RU363044"/>
    </source>
</evidence>
<dbReference type="EMBL" id="LUGH01000230">
    <property type="protein sequence ID" value="OBZ87320.1"/>
    <property type="molecule type" value="Genomic_DNA"/>
</dbReference>
<dbReference type="InParanoid" id="A0A1C7NEE6"/>
<dbReference type="PANTHER" id="PTHR10492">
    <property type="match status" value="1"/>
</dbReference>
<reference evidence="3 4" key="1">
    <citation type="submission" date="2016-03" db="EMBL/GenBank/DDBJ databases">
        <title>Choanephora cucurbitarum.</title>
        <authorList>
            <person name="Min B."/>
            <person name="Park H."/>
            <person name="Park J.-H."/>
            <person name="Shin H.-D."/>
            <person name="Choi I.-G."/>
        </authorList>
    </citation>
    <scope>NUCLEOTIDE SEQUENCE [LARGE SCALE GENOMIC DNA]</scope>
    <source>
        <strain evidence="3 4">KUS-F28377</strain>
    </source>
</reference>
<evidence type="ECO:0000313" key="3">
    <source>
        <dbReference type="EMBL" id="OBZ87320.1"/>
    </source>
</evidence>
<dbReference type="InterPro" id="IPR010285">
    <property type="entry name" value="DNA_helicase_pif1-like_DEAD"/>
</dbReference>
<comment type="cofactor">
    <cofactor evidence="1">
        <name>Mg(2+)</name>
        <dbReference type="ChEBI" id="CHEBI:18420"/>
    </cofactor>
</comment>
<evidence type="ECO:0000259" key="2">
    <source>
        <dbReference type="Pfam" id="PF05970"/>
    </source>
</evidence>
<keyword evidence="1" id="KW-0547">Nucleotide-binding</keyword>
<keyword evidence="1" id="KW-0067">ATP-binding</keyword>
<dbReference type="Pfam" id="PF05970">
    <property type="entry name" value="PIF1"/>
    <property type="match status" value="1"/>
</dbReference>
<sequence length="299" mass="33512">CIIFVFCDPADPYQLWLDFKDKLSEDHRCQLLNDPVFDPTVDDIHETACNCALLDIEDILKRHYGTSLQWYDQFQLPSVDCRIDHISSPLSSLIQQQLQLNAAARQTDFSEDIANFNEDQRHVFDAIMHCVQRDGCTSTEFPRVFFVDRLGSTSKTYLFNTLLRAVRSTDEGFALAVASSGTAALLLDGGRTAHSLLKIPLETSSTTMCGIKPPSSEVELLKKTKLIIWDESSMIKKSTLETMDHTFKDIFGADNSALESIPFGGRLMVFGSDFRQVLPVVPKGSRADVVNACINRSYL</sequence>
<feature type="domain" description="DNA helicase Pif1-like DEAD-box helicase" evidence="2">
    <location>
        <begin position="116"/>
        <end position="299"/>
    </location>
</feature>
<dbReference type="GO" id="GO:0000723">
    <property type="term" value="P:telomere maintenance"/>
    <property type="evidence" value="ECO:0007669"/>
    <property type="project" value="InterPro"/>
</dbReference>
<dbReference type="Proteomes" id="UP000093000">
    <property type="component" value="Unassembled WGS sequence"/>
</dbReference>
<dbReference type="EC" id="5.6.2.3" evidence="1"/>
<gene>
    <name evidence="3" type="ORF">A0J61_04632</name>
</gene>
<dbReference type="OrthoDB" id="5860629at2759"/>
<name>A0A1C7NEE6_9FUNG</name>
<comment type="similarity">
    <text evidence="1">Belongs to the helicase family.</text>
</comment>
<organism evidence="3 4">
    <name type="scientific">Choanephora cucurbitarum</name>
    <dbReference type="NCBI Taxonomy" id="101091"/>
    <lineage>
        <taxon>Eukaryota</taxon>
        <taxon>Fungi</taxon>
        <taxon>Fungi incertae sedis</taxon>
        <taxon>Mucoromycota</taxon>
        <taxon>Mucoromycotina</taxon>
        <taxon>Mucoromycetes</taxon>
        <taxon>Mucorales</taxon>
        <taxon>Mucorineae</taxon>
        <taxon>Choanephoraceae</taxon>
        <taxon>Choanephoroideae</taxon>
        <taxon>Choanephora</taxon>
    </lineage>
</organism>
<evidence type="ECO:0000313" key="4">
    <source>
        <dbReference type="Proteomes" id="UP000093000"/>
    </source>
</evidence>
<proteinExistence type="inferred from homology"/>
<keyword evidence="1" id="KW-0227">DNA damage</keyword>
<feature type="non-terminal residue" evidence="3">
    <location>
        <position position="1"/>
    </location>
</feature>
<keyword evidence="4" id="KW-1185">Reference proteome</keyword>
<dbReference type="STRING" id="101091.A0A1C7NEE6"/>
<dbReference type="Gene3D" id="3.40.50.300">
    <property type="entry name" value="P-loop containing nucleotide triphosphate hydrolases"/>
    <property type="match status" value="1"/>
</dbReference>
<dbReference type="GO" id="GO:0006281">
    <property type="term" value="P:DNA repair"/>
    <property type="evidence" value="ECO:0007669"/>
    <property type="project" value="UniProtKB-KW"/>
</dbReference>
<dbReference type="GO" id="GO:0043139">
    <property type="term" value="F:5'-3' DNA helicase activity"/>
    <property type="evidence" value="ECO:0007669"/>
    <property type="project" value="UniProtKB-EC"/>
</dbReference>
<dbReference type="GO" id="GO:0005524">
    <property type="term" value="F:ATP binding"/>
    <property type="evidence" value="ECO:0007669"/>
    <property type="project" value="UniProtKB-KW"/>
</dbReference>
<comment type="caution">
    <text evidence="3">The sequence shown here is derived from an EMBL/GenBank/DDBJ whole genome shotgun (WGS) entry which is preliminary data.</text>
</comment>
<dbReference type="InterPro" id="IPR027417">
    <property type="entry name" value="P-loop_NTPase"/>
</dbReference>
<comment type="catalytic activity">
    <reaction evidence="1">
        <text>ATP + H2O = ADP + phosphate + H(+)</text>
        <dbReference type="Rhea" id="RHEA:13065"/>
        <dbReference type="ChEBI" id="CHEBI:15377"/>
        <dbReference type="ChEBI" id="CHEBI:15378"/>
        <dbReference type="ChEBI" id="CHEBI:30616"/>
        <dbReference type="ChEBI" id="CHEBI:43474"/>
        <dbReference type="ChEBI" id="CHEBI:456216"/>
        <dbReference type="EC" id="5.6.2.3"/>
    </reaction>
</comment>
<keyword evidence="1" id="KW-0378">Hydrolase</keyword>
<dbReference type="GO" id="GO:0016887">
    <property type="term" value="F:ATP hydrolysis activity"/>
    <property type="evidence" value="ECO:0007669"/>
    <property type="project" value="RHEA"/>
</dbReference>
<dbReference type="SUPFAM" id="SSF52540">
    <property type="entry name" value="P-loop containing nucleoside triphosphate hydrolases"/>
    <property type="match status" value="1"/>
</dbReference>
<keyword evidence="1" id="KW-0347">Helicase</keyword>
<accession>A0A1C7NEE6</accession>
<keyword evidence="1" id="KW-0234">DNA repair</keyword>
<protein>
    <recommendedName>
        <fullName evidence="1">ATP-dependent DNA helicase</fullName>
        <ecNumber evidence="1">5.6.2.3</ecNumber>
    </recommendedName>
</protein>